<dbReference type="RefSeq" id="WP_313496081.1">
    <property type="nucleotide sequence ID" value="NZ_CP134879.1"/>
</dbReference>
<dbReference type="InterPro" id="IPR000182">
    <property type="entry name" value="GNAT_dom"/>
</dbReference>
<dbReference type="EMBL" id="CP134880">
    <property type="protein sequence ID" value="WNM26165.1"/>
    <property type="molecule type" value="Genomic_DNA"/>
</dbReference>
<dbReference type="PANTHER" id="PTHR43877">
    <property type="entry name" value="AMINOALKYLPHOSPHONATE N-ACETYLTRANSFERASE-RELATED-RELATED"/>
    <property type="match status" value="1"/>
</dbReference>
<dbReference type="InterPro" id="IPR050832">
    <property type="entry name" value="Bact_Acetyltransf"/>
</dbReference>
<dbReference type="Gene3D" id="3.40.630.30">
    <property type="match status" value="1"/>
</dbReference>
<reference evidence="5 6" key="1">
    <citation type="submission" date="2023-09" db="EMBL/GenBank/DDBJ databases">
        <title>Demequina sp. a novel bacteria isolated from Capsicum annuum.</title>
        <authorList>
            <person name="Humaira Z."/>
            <person name="Lee J."/>
            <person name="Cho D."/>
        </authorList>
    </citation>
    <scope>NUCLEOTIDE SEQUENCE</scope>
    <source>
        <strain evidence="4 6">OYTSA14</strain>
        <strain evidence="5">PMTSA13</strain>
    </source>
</reference>
<dbReference type="SUPFAM" id="SSF55729">
    <property type="entry name" value="Acyl-CoA N-acyltransferases (Nat)"/>
    <property type="match status" value="1"/>
</dbReference>
<evidence type="ECO:0000256" key="1">
    <source>
        <dbReference type="ARBA" id="ARBA00022679"/>
    </source>
</evidence>
<sequence>MRGVDDPAVVEIELRIAPEAAAQAIGVMHRAFDEYTAKGETSGAMLETPLTLALEIETGLGVAIARVDGRPVALAKHHDAGDGSLYFGRLGVVPEARGRGIASTLVAALREAARAEGLQGLSCLVRAQEDDNIALYERLGMVIVERGEKVSRTGAVIPVVAMRDASIATGGLRRG</sequence>
<dbReference type="Pfam" id="PF00583">
    <property type="entry name" value="Acetyltransf_1"/>
    <property type="match status" value="1"/>
</dbReference>
<accession>A0AA96FD60</accession>
<dbReference type="AlphaFoldDB" id="A0AA96FD60"/>
<evidence type="ECO:0000313" key="6">
    <source>
        <dbReference type="Proteomes" id="UP001304125"/>
    </source>
</evidence>
<proteinExistence type="predicted"/>
<name>A0AA96FD60_9MICO</name>
<dbReference type="CDD" id="cd04301">
    <property type="entry name" value="NAT_SF"/>
    <property type="match status" value="1"/>
</dbReference>
<organism evidence="5">
    <name type="scientific">Demequina capsici</name>
    <dbReference type="NCBI Taxonomy" id="3075620"/>
    <lineage>
        <taxon>Bacteria</taxon>
        <taxon>Bacillati</taxon>
        <taxon>Actinomycetota</taxon>
        <taxon>Actinomycetes</taxon>
        <taxon>Micrococcales</taxon>
        <taxon>Demequinaceae</taxon>
        <taxon>Demequina</taxon>
    </lineage>
</organism>
<accession>A0AA96F3L4</accession>
<dbReference type="Proteomes" id="UP001303408">
    <property type="component" value="Chromosome"/>
</dbReference>
<gene>
    <name evidence="4" type="ORF">RN606_07890</name>
    <name evidence="5" type="ORF">RN607_08125</name>
</gene>
<feature type="domain" description="N-acetyltransferase" evidence="3">
    <location>
        <begin position="12"/>
        <end position="163"/>
    </location>
</feature>
<evidence type="ECO:0000313" key="4">
    <source>
        <dbReference type="EMBL" id="WNM23287.1"/>
    </source>
</evidence>
<protein>
    <submittedName>
        <fullName evidence="5">GNAT family N-acetyltransferase</fullName>
    </submittedName>
</protein>
<dbReference type="GO" id="GO:0016747">
    <property type="term" value="F:acyltransferase activity, transferring groups other than amino-acyl groups"/>
    <property type="evidence" value="ECO:0007669"/>
    <property type="project" value="InterPro"/>
</dbReference>
<dbReference type="InterPro" id="IPR016181">
    <property type="entry name" value="Acyl_CoA_acyltransferase"/>
</dbReference>
<keyword evidence="6" id="KW-1185">Reference proteome</keyword>
<evidence type="ECO:0000256" key="2">
    <source>
        <dbReference type="ARBA" id="ARBA00023315"/>
    </source>
</evidence>
<keyword evidence="1" id="KW-0808">Transferase</keyword>
<evidence type="ECO:0000313" key="5">
    <source>
        <dbReference type="EMBL" id="WNM26165.1"/>
    </source>
</evidence>
<keyword evidence="2" id="KW-0012">Acyltransferase</keyword>
<dbReference type="KEGG" id="dcp:RN607_08125"/>
<dbReference type="EMBL" id="CP134879">
    <property type="protein sequence ID" value="WNM23287.1"/>
    <property type="molecule type" value="Genomic_DNA"/>
</dbReference>
<dbReference type="Proteomes" id="UP001304125">
    <property type="component" value="Chromosome"/>
</dbReference>
<evidence type="ECO:0000259" key="3">
    <source>
        <dbReference type="PROSITE" id="PS51186"/>
    </source>
</evidence>
<dbReference type="PROSITE" id="PS51186">
    <property type="entry name" value="GNAT"/>
    <property type="match status" value="1"/>
</dbReference>